<name>A0AAJ2GSC6_9HYPH</name>
<comment type="caution">
    <text evidence="1">The sequence shown here is derived from an EMBL/GenBank/DDBJ whole genome shotgun (WGS) entry which is preliminary data.</text>
</comment>
<dbReference type="AlphaFoldDB" id="A0AAJ2GSC6"/>
<evidence type="ECO:0000313" key="1">
    <source>
        <dbReference type="EMBL" id="MDR9775010.1"/>
    </source>
</evidence>
<reference evidence="1" key="1">
    <citation type="submission" date="2023-04" db="EMBL/GenBank/DDBJ databases">
        <title>Genomic characterization of faba bean (Vicia faba) microsymbionts in Mexican soils.</title>
        <authorList>
            <person name="Rivera Orduna F.N."/>
            <person name="Guevara-Luna J."/>
            <person name="Yan J."/>
            <person name="Arroyo-Herrera I."/>
            <person name="Li Y."/>
            <person name="Vasquez-Murrieta M.S."/>
            <person name="Wang E.T."/>
        </authorList>
    </citation>
    <scope>NUCLEOTIDE SEQUENCE</scope>
    <source>
        <strain evidence="1">CH26</strain>
    </source>
</reference>
<accession>A0AAJ2GSC6</accession>
<organism evidence="1 2">
    <name type="scientific">Rhizobium hidalgonense</name>
    <dbReference type="NCBI Taxonomy" id="1538159"/>
    <lineage>
        <taxon>Bacteria</taxon>
        <taxon>Pseudomonadati</taxon>
        <taxon>Pseudomonadota</taxon>
        <taxon>Alphaproteobacteria</taxon>
        <taxon>Hyphomicrobiales</taxon>
        <taxon>Rhizobiaceae</taxon>
        <taxon>Rhizobium/Agrobacterium group</taxon>
        <taxon>Rhizobium</taxon>
    </lineage>
</organism>
<dbReference type="Proteomes" id="UP001268610">
    <property type="component" value="Unassembled WGS sequence"/>
</dbReference>
<gene>
    <name evidence="1" type="ORF">RJJ65_20605</name>
</gene>
<dbReference type="RefSeq" id="WP_310857320.1">
    <property type="nucleotide sequence ID" value="NZ_JAVLSD010000032.1"/>
</dbReference>
<sequence length="152" mass="17680">MKGLRPWRWDVTPTYNGFVFEERVRGWQLVHFLIDNGWAKRAATCCISGQTTQLRLHSENYYDWRPFTLTHSLHMALHKRFKEPDGWQRIVERYAVTGDEWFARLSLVPVDLAGELRARHGPQIANIFDRAPLPAGVNIPSHQIYRLGPGND</sequence>
<evidence type="ECO:0000313" key="2">
    <source>
        <dbReference type="Proteomes" id="UP001268610"/>
    </source>
</evidence>
<dbReference type="EMBL" id="JAVLSF010000012">
    <property type="protein sequence ID" value="MDR9775010.1"/>
    <property type="molecule type" value="Genomic_DNA"/>
</dbReference>
<protein>
    <submittedName>
        <fullName evidence="1">Uncharacterized protein</fullName>
    </submittedName>
</protein>
<proteinExistence type="predicted"/>